<protein>
    <submittedName>
        <fullName evidence="2">YncE family protein</fullName>
    </submittedName>
</protein>
<dbReference type="InterPro" id="IPR015943">
    <property type="entry name" value="WD40/YVTN_repeat-like_dom_sf"/>
</dbReference>
<name>A0A9D2VF99_9BURK</name>
<sequence>MQINLSIKNKSWQRLGLGLSALALSAAAWANPIFDQPDPNFTGTLGVSGVVYPGQQAEVWGRGFTPGQEVQLIRSGNVLSGTKPLVADDKGEIRTQLTIPADAAIGLHPIVAQVAKPSAATVFDLKVSPVVPAKGTELYVLDQAPVTNGLYQVAYSAKNNALYVTSSVGRPPVKQSQLSQLDPTTLKTLNAVTPTADPEREGQVMAVYGVAVDDEANTVWVTNTRADTVSVYDQKDLKLVKQFPHGSAVHARDVVVDGTHQRAFASSPTSNQLYVFDTKTLKALEPITLNSKTRQDFSSMSLSLDPKNHKLYTVSLRTNELAVIDTKALRVEQVIALPGIKGAAGVSVAADKNRVFVTGQGSDSVGIVDVNKGELIHVVQVGAGSLNVLWDDATQAAYVANRGSDTLSVLDSDGNLIANLEVGSFPNHIATDHNGHVFFVNKARGQNDDSADFITRLQLK</sequence>
<dbReference type="SUPFAM" id="SSF51004">
    <property type="entry name" value="C-terminal (heme d1) domain of cytochrome cd1-nitrite reductase"/>
    <property type="match status" value="1"/>
</dbReference>
<dbReference type="InterPro" id="IPR011047">
    <property type="entry name" value="Quinoprotein_ADH-like_sf"/>
</dbReference>
<dbReference type="RefSeq" id="WP_276830307.1">
    <property type="nucleotide sequence ID" value="NZ_DYTQ01000046.1"/>
</dbReference>
<gene>
    <name evidence="2" type="ORF">K8U84_03615</name>
</gene>
<dbReference type="InterPro" id="IPR051200">
    <property type="entry name" value="Host-pathogen_enzymatic-act"/>
</dbReference>
<accession>A0A9D2VF99</accession>
<evidence type="ECO:0000256" key="1">
    <source>
        <dbReference type="SAM" id="SignalP"/>
    </source>
</evidence>
<feature type="signal peptide" evidence="1">
    <location>
        <begin position="1"/>
        <end position="30"/>
    </location>
</feature>
<dbReference type="PANTHER" id="PTHR47197:SF3">
    <property type="entry name" value="DIHYDRO-HEME D1 DEHYDROGENASE"/>
    <property type="match status" value="1"/>
</dbReference>
<dbReference type="Gene3D" id="2.130.10.10">
    <property type="entry name" value="YVTN repeat-like/Quinoprotein amine dehydrogenase"/>
    <property type="match status" value="1"/>
</dbReference>
<feature type="chain" id="PRO_5038680126" evidence="1">
    <location>
        <begin position="31"/>
        <end position="460"/>
    </location>
</feature>
<dbReference type="EMBL" id="DYTQ01000046">
    <property type="protein sequence ID" value="HJH23622.1"/>
    <property type="molecule type" value="Genomic_DNA"/>
</dbReference>
<reference evidence="2" key="2">
    <citation type="submission" date="2021-09" db="EMBL/GenBank/DDBJ databases">
        <authorList>
            <person name="Gilroy R."/>
        </authorList>
    </citation>
    <scope>NUCLEOTIDE SEQUENCE</scope>
    <source>
        <strain evidence="2">CHK175-13533</strain>
    </source>
</reference>
<keyword evidence="1" id="KW-0732">Signal</keyword>
<dbReference type="AlphaFoldDB" id="A0A9D2VF99"/>
<evidence type="ECO:0000313" key="2">
    <source>
        <dbReference type="EMBL" id="HJH23622.1"/>
    </source>
</evidence>
<comment type="caution">
    <text evidence="2">The sequence shown here is derived from an EMBL/GenBank/DDBJ whole genome shotgun (WGS) entry which is preliminary data.</text>
</comment>
<reference evidence="2" key="1">
    <citation type="journal article" date="2021" name="PeerJ">
        <title>Extensive microbial diversity within the chicken gut microbiome revealed by metagenomics and culture.</title>
        <authorList>
            <person name="Gilroy R."/>
            <person name="Ravi A."/>
            <person name="Getino M."/>
            <person name="Pursley I."/>
            <person name="Horton D.L."/>
            <person name="Alikhan N.F."/>
            <person name="Baker D."/>
            <person name="Gharbi K."/>
            <person name="Hall N."/>
            <person name="Watson M."/>
            <person name="Adriaenssens E.M."/>
            <person name="Foster-Nyarko E."/>
            <person name="Jarju S."/>
            <person name="Secka A."/>
            <person name="Antonio M."/>
            <person name="Oren A."/>
            <person name="Chaudhuri R.R."/>
            <person name="La Ragione R."/>
            <person name="Hildebrand F."/>
            <person name="Pallen M.J."/>
        </authorList>
    </citation>
    <scope>NUCLEOTIDE SEQUENCE</scope>
    <source>
        <strain evidence="2">CHK175-13533</strain>
    </source>
</reference>
<organism evidence="2 3">
    <name type="scientific">Paenalcaligenes hominis</name>
    <dbReference type="NCBI Taxonomy" id="643674"/>
    <lineage>
        <taxon>Bacteria</taxon>
        <taxon>Pseudomonadati</taxon>
        <taxon>Pseudomonadota</taxon>
        <taxon>Betaproteobacteria</taxon>
        <taxon>Burkholderiales</taxon>
        <taxon>Alcaligenaceae</taxon>
        <taxon>Paenalcaligenes</taxon>
    </lineage>
</organism>
<evidence type="ECO:0000313" key="3">
    <source>
        <dbReference type="Proteomes" id="UP000700248"/>
    </source>
</evidence>
<dbReference type="SUPFAM" id="SSF50998">
    <property type="entry name" value="Quinoprotein alcohol dehydrogenase-like"/>
    <property type="match status" value="1"/>
</dbReference>
<dbReference type="InterPro" id="IPR011048">
    <property type="entry name" value="Haem_d1_sf"/>
</dbReference>
<dbReference type="Proteomes" id="UP000700248">
    <property type="component" value="Unassembled WGS sequence"/>
</dbReference>
<proteinExistence type="predicted"/>
<dbReference type="PANTHER" id="PTHR47197">
    <property type="entry name" value="PROTEIN NIRF"/>
    <property type="match status" value="1"/>
</dbReference>